<gene>
    <name evidence="4" type="primary">wcaJ_2</name>
    <name evidence="4" type="ORF">K227x_17890</name>
</gene>
<dbReference type="PANTHER" id="PTHR30576">
    <property type="entry name" value="COLANIC BIOSYNTHESIS UDP-GLUCOSE LIPID CARRIER TRANSFERASE"/>
    <property type="match status" value="1"/>
</dbReference>
<keyword evidence="2" id="KW-0812">Transmembrane</keyword>
<dbReference type="AlphaFoldDB" id="A0A517N8E5"/>
<keyword evidence="2" id="KW-1133">Transmembrane helix</keyword>
<evidence type="ECO:0000256" key="2">
    <source>
        <dbReference type="SAM" id="Phobius"/>
    </source>
</evidence>
<dbReference type="EMBL" id="CP036525">
    <property type="protein sequence ID" value="QDT03407.1"/>
    <property type="molecule type" value="Genomic_DNA"/>
</dbReference>
<keyword evidence="5" id="KW-1185">Reference proteome</keyword>
<evidence type="ECO:0000256" key="1">
    <source>
        <dbReference type="ARBA" id="ARBA00006464"/>
    </source>
</evidence>
<reference evidence="4 5" key="1">
    <citation type="submission" date="2019-02" db="EMBL/GenBank/DDBJ databases">
        <title>Deep-cultivation of Planctomycetes and their phenomic and genomic characterization uncovers novel biology.</title>
        <authorList>
            <person name="Wiegand S."/>
            <person name="Jogler M."/>
            <person name="Boedeker C."/>
            <person name="Pinto D."/>
            <person name="Vollmers J."/>
            <person name="Rivas-Marin E."/>
            <person name="Kohn T."/>
            <person name="Peeters S.H."/>
            <person name="Heuer A."/>
            <person name="Rast P."/>
            <person name="Oberbeckmann S."/>
            <person name="Bunk B."/>
            <person name="Jeske O."/>
            <person name="Meyerdierks A."/>
            <person name="Storesund J.E."/>
            <person name="Kallscheuer N."/>
            <person name="Luecker S."/>
            <person name="Lage O.M."/>
            <person name="Pohl T."/>
            <person name="Merkel B.J."/>
            <person name="Hornburger P."/>
            <person name="Mueller R.-W."/>
            <person name="Bruemmer F."/>
            <person name="Labrenz M."/>
            <person name="Spormann A.M."/>
            <person name="Op den Camp H."/>
            <person name="Overmann J."/>
            <person name="Amann R."/>
            <person name="Jetten M.S.M."/>
            <person name="Mascher T."/>
            <person name="Medema M.H."/>
            <person name="Devos D.P."/>
            <person name="Kaster A.-K."/>
            <person name="Ovreas L."/>
            <person name="Rohde M."/>
            <person name="Galperin M.Y."/>
            <person name="Jogler C."/>
        </authorList>
    </citation>
    <scope>NUCLEOTIDE SEQUENCE [LARGE SCALE GENOMIC DNA]</scope>
    <source>
        <strain evidence="4 5">K22_7</strain>
    </source>
</reference>
<organism evidence="4 5">
    <name type="scientific">Rubripirellula lacrimiformis</name>
    <dbReference type="NCBI Taxonomy" id="1930273"/>
    <lineage>
        <taxon>Bacteria</taxon>
        <taxon>Pseudomonadati</taxon>
        <taxon>Planctomycetota</taxon>
        <taxon>Planctomycetia</taxon>
        <taxon>Pirellulales</taxon>
        <taxon>Pirellulaceae</taxon>
        <taxon>Rubripirellula</taxon>
    </lineage>
</organism>
<feature type="transmembrane region" description="Helical" evidence="2">
    <location>
        <begin position="86"/>
        <end position="108"/>
    </location>
</feature>
<keyword evidence="4" id="KW-0808">Transferase</keyword>
<dbReference type="Proteomes" id="UP000318538">
    <property type="component" value="Chromosome"/>
</dbReference>
<dbReference type="EC" id="2.7.8.31" evidence="4"/>
<dbReference type="PANTHER" id="PTHR30576:SF0">
    <property type="entry name" value="UNDECAPRENYL-PHOSPHATE N-ACETYLGALACTOSAMINYL 1-PHOSPHATE TRANSFERASE-RELATED"/>
    <property type="match status" value="1"/>
</dbReference>
<comment type="similarity">
    <text evidence="1">Belongs to the bacterial sugar transferase family.</text>
</comment>
<protein>
    <submittedName>
        <fullName evidence="4">UDP-glucose:undecaprenyl-phosphate glucose-1-phosphate transferase</fullName>
        <ecNumber evidence="4">2.7.8.31</ecNumber>
    </submittedName>
</protein>
<evidence type="ECO:0000313" key="4">
    <source>
        <dbReference type="EMBL" id="QDT03407.1"/>
    </source>
</evidence>
<dbReference type="GO" id="GO:0089702">
    <property type="term" value="F:undecaprenyl-phosphate glucose phosphotransferase activity"/>
    <property type="evidence" value="ECO:0007669"/>
    <property type="project" value="UniProtKB-EC"/>
</dbReference>
<dbReference type="KEGG" id="rlc:K227x_17890"/>
<feature type="domain" description="Bacterial sugar transferase" evidence="3">
    <location>
        <begin position="84"/>
        <end position="262"/>
    </location>
</feature>
<name>A0A517N8E5_9BACT</name>
<evidence type="ECO:0000259" key="3">
    <source>
        <dbReference type="Pfam" id="PF02397"/>
    </source>
</evidence>
<accession>A0A517N8E5</accession>
<keyword evidence="2" id="KW-0472">Membrane</keyword>
<sequence>MRCPPPDQIDSARMRRTAEDFQSRVPPNAGTFEASRLASAVAVACDDQNRVDQICADPPRADLLHVGQSSLPIQRASWFRQRCEQVAAIVFLVALSPLLALLALAVRLSSRGDIFYRQTRSGIDGRPFQILKFRSMSSDAEDGTGAVWATKNDPRVTAIGHYLRTLHLDELPQLWNIVRGEMSFVGPRPERPEIIRGLELQIPGYRHRLDVLPGVTGLAQVNLDPDESIHSVKRKFELDIEYIFSATPLLDLRIIFTTMLKMCGIPKQYSTSLFRLRRVPVVPMVVELPSNAPWLADATGEAKRRQSHMLETVG</sequence>
<proteinExistence type="inferred from homology"/>
<dbReference type="InterPro" id="IPR003362">
    <property type="entry name" value="Bact_transf"/>
</dbReference>
<evidence type="ECO:0000313" key="5">
    <source>
        <dbReference type="Proteomes" id="UP000318538"/>
    </source>
</evidence>
<dbReference type="Pfam" id="PF02397">
    <property type="entry name" value="Bac_transf"/>
    <property type="match status" value="1"/>
</dbReference>